<dbReference type="InterPro" id="IPR000504">
    <property type="entry name" value="RRM_dom"/>
</dbReference>
<dbReference type="SUPFAM" id="SSF54928">
    <property type="entry name" value="RNA-binding domain, RBD"/>
    <property type="match status" value="1"/>
</dbReference>
<dbReference type="GO" id="GO:0003723">
    <property type="term" value="F:RNA binding"/>
    <property type="evidence" value="ECO:0007669"/>
    <property type="project" value="UniProtKB-UniRule"/>
</dbReference>
<feature type="compositionally biased region" description="Basic and acidic residues" evidence="3">
    <location>
        <begin position="218"/>
        <end position="233"/>
    </location>
</feature>
<reference evidence="5" key="1">
    <citation type="submission" date="2021-10" db="EMBL/GenBank/DDBJ databases">
        <title>De novo Genome Assembly of Clathrus columnatus (Basidiomycota, Fungi) Using Illumina and Nanopore Sequence Data.</title>
        <authorList>
            <person name="Ogiso-Tanaka E."/>
            <person name="Itagaki H."/>
            <person name="Hosoya T."/>
            <person name="Hosaka K."/>
        </authorList>
    </citation>
    <scope>NUCLEOTIDE SEQUENCE</scope>
    <source>
        <strain evidence="5">MO-923</strain>
    </source>
</reference>
<accession>A0AAV5A5N8</accession>
<organism evidence="5 6">
    <name type="scientific">Clathrus columnatus</name>
    <dbReference type="NCBI Taxonomy" id="1419009"/>
    <lineage>
        <taxon>Eukaryota</taxon>
        <taxon>Fungi</taxon>
        <taxon>Dikarya</taxon>
        <taxon>Basidiomycota</taxon>
        <taxon>Agaricomycotina</taxon>
        <taxon>Agaricomycetes</taxon>
        <taxon>Phallomycetidae</taxon>
        <taxon>Phallales</taxon>
        <taxon>Clathraceae</taxon>
        <taxon>Clathrus</taxon>
    </lineage>
</organism>
<feature type="domain" description="RRM" evidence="4">
    <location>
        <begin position="13"/>
        <end position="100"/>
    </location>
</feature>
<dbReference type="PANTHER" id="PTHR45880">
    <property type="entry name" value="RNA-BINDING MOTIF PROTEIN, X-LINKED 2"/>
    <property type="match status" value="1"/>
</dbReference>
<comment type="caution">
    <text evidence="5">The sequence shown here is derived from an EMBL/GenBank/DDBJ whole genome shotgun (WGS) entry which is preliminary data.</text>
</comment>
<dbReference type="GO" id="GO:0071011">
    <property type="term" value="C:precatalytic spliceosome"/>
    <property type="evidence" value="ECO:0007669"/>
    <property type="project" value="TreeGrafter"/>
</dbReference>
<evidence type="ECO:0000256" key="3">
    <source>
        <dbReference type="SAM" id="MobiDB-lite"/>
    </source>
</evidence>
<dbReference type="Proteomes" id="UP001050691">
    <property type="component" value="Unassembled WGS sequence"/>
</dbReference>
<proteinExistence type="predicted"/>
<dbReference type="CDD" id="cd12411">
    <property type="entry name" value="RRM_ist3_like"/>
    <property type="match status" value="1"/>
</dbReference>
<dbReference type="InterPro" id="IPR035979">
    <property type="entry name" value="RBD_domain_sf"/>
</dbReference>
<evidence type="ECO:0000259" key="4">
    <source>
        <dbReference type="PROSITE" id="PS50102"/>
    </source>
</evidence>
<name>A0AAV5A5N8_9AGAM</name>
<dbReference type="InterPro" id="IPR045844">
    <property type="entry name" value="RRM_Ist3-like"/>
</dbReference>
<dbReference type="Pfam" id="PF00076">
    <property type="entry name" value="RRM_1"/>
    <property type="match status" value="1"/>
</dbReference>
<keyword evidence="1 2" id="KW-0694">RNA-binding</keyword>
<gene>
    <name evidence="5" type="ORF">Clacol_001410</name>
</gene>
<dbReference type="PANTHER" id="PTHR45880:SF1">
    <property type="entry name" value="RNA-BINDING MOTIF PROTEIN, X-LINKED 2"/>
    <property type="match status" value="1"/>
</dbReference>
<dbReference type="EMBL" id="BPWL01000002">
    <property type="protein sequence ID" value="GJJ07210.1"/>
    <property type="molecule type" value="Genomic_DNA"/>
</dbReference>
<dbReference type="GO" id="GO:0005686">
    <property type="term" value="C:U2 snRNP"/>
    <property type="evidence" value="ECO:0007669"/>
    <property type="project" value="TreeGrafter"/>
</dbReference>
<feature type="region of interest" description="Disordered" evidence="3">
    <location>
        <begin position="173"/>
        <end position="257"/>
    </location>
</feature>
<dbReference type="InterPro" id="IPR051847">
    <property type="entry name" value="RNA_proc/Spliceosome_comp"/>
</dbReference>
<feature type="compositionally biased region" description="Basic residues" evidence="3">
    <location>
        <begin position="181"/>
        <end position="197"/>
    </location>
</feature>
<sequence>MNVVREINKINDVELKFGSTSASWHDDYKDYGLTEGDVIVIFSQYGEVMDVNMPRDKNTGKPKGFAFLMYEDQRSTVLAVDNLGGANVLGRTLKVDHVRSYKQPKVRNEEGELVDPEEQALNAKPELVHGKQIISIFDQHLPLLLDDDAVSESSESSAPSIDPEDPMREYLLQKRREEKEKKKKKSKDKDKQKRKSKHINETLEERRARKERKKSKKALKDRERSNEKPERNHTPPYKNPGREERSRLEHSAERGYR</sequence>
<evidence type="ECO:0000256" key="2">
    <source>
        <dbReference type="PROSITE-ProRule" id="PRU00176"/>
    </source>
</evidence>
<dbReference type="SMART" id="SM00360">
    <property type="entry name" value="RRM"/>
    <property type="match status" value="1"/>
</dbReference>
<dbReference type="PROSITE" id="PS50102">
    <property type="entry name" value="RRM"/>
    <property type="match status" value="1"/>
</dbReference>
<keyword evidence="6" id="KW-1185">Reference proteome</keyword>
<dbReference type="Gene3D" id="3.30.70.330">
    <property type="match status" value="1"/>
</dbReference>
<evidence type="ECO:0000256" key="1">
    <source>
        <dbReference type="ARBA" id="ARBA00022884"/>
    </source>
</evidence>
<feature type="compositionally biased region" description="Basic and acidic residues" evidence="3">
    <location>
        <begin position="198"/>
        <end position="208"/>
    </location>
</feature>
<evidence type="ECO:0000313" key="5">
    <source>
        <dbReference type="EMBL" id="GJJ07210.1"/>
    </source>
</evidence>
<feature type="compositionally biased region" description="Basic and acidic residues" evidence="3">
    <location>
        <begin position="240"/>
        <end position="257"/>
    </location>
</feature>
<dbReference type="AlphaFoldDB" id="A0AAV5A5N8"/>
<evidence type="ECO:0000313" key="6">
    <source>
        <dbReference type="Proteomes" id="UP001050691"/>
    </source>
</evidence>
<dbReference type="InterPro" id="IPR012677">
    <property type="entry name" value="Nucleotide-bd_a/b_plait_sf"/>
</dbReference>
<dbReference type="GO" id="GO:0071013">
    <property type="term" value="C:catalytic step 2 spliceosome"/>
    <property type="evidence" value="ECO:0007669"/>
    <property type="project" value="TreeGrafter"/>
</dbReference>
<dbReference type="GO" id="GO:0000398">
    <property type="term" value="P:mRNA splicing, via spliceosome"/>
    <property type="evidence" value="ECO:0007669"/>
    <property type="project" value="InterPro"/>
</dbReference>
<protein>
    <recommendedName>
        <fullName evidence="4">RRM domain-containing protein</fullName>
    </recommendedName>
</protein>